<sequence length="120" mass="12782">MTGELISSILVLIGAIFCALSAFGLVRLPDVYLRSHAATKSATLGVLCVLGGGFLYFWVVDGTVSFKLLLAIVFVFITSPVAGHLNGRSAYRSGIPLWEGSVQDDLKPLVDKGQEIPGEE</sequence>
<keyword evidence="4" id="KW-0472">Membrane</keyword>
<dbReference type="RefSeq" id="WP_206104324.1">
    <property type="nucleotide sequence ID" value="NZ_CP070969.1"/>
</dbReference>
<evidence type="ECO:0000256" key="2">
    <source>
        <dbReference type="ARBA" id="ARBA00008404"/>
    </source>
</evidence>
<dbReference type="NCBIfam" id="NF009314">
    <property type="entry name" value="PRK12674.1-2"/>
    <property type="match status" value="1"/>
</dbReference>
<comment type="subcellular location">
    <subcellularLocation>
        <location evidence="1">Membrane</location>
        <topology evidence="1">Multi-pass membrane protein</topology>
    </subcellularLocation>
</comment>
<accession>A0ABX7LJ14</accession>
<keyword evidence="3" id="KW-0050">Antiport</keyword>
<keyword evidence="6" id="KW-1185">Reference proteome</keyword>
<evidence type="ECO:0000256" key="3">
    <source>
        <dbReference type="ARBA" id="ARBA00022449"/>
    </source>
</evidence>
<comment type="similarity">
    <text evidence="2">Belongs to the CPA3 antiporters (TC 2.A.63) subunit G family.</text>
</comment>
<dbReference type="EMBL" id="CP070969">
    <property type="protein sequence ID" value="QSF46873.1"/>
    <property type="molecule type" value="Genomic_DNA"/>
</dbReference>
<proteinExistence type="inferred from homology"/>
<dbReference type="NCBIfam" id="TIGR01300">
    <property type="entry name" value="CPA3_mnhG_phaG"/>
    <property type="match status" value="1"/>
</dbReference>
<dbReference type="PANTHER" id="PTHR34703">
    <property type="entry name" value="ANTIPORTER SUBUNIT MNHG2-RELATED"/>
    <property type="match status" value="1"/>
</dbReference>
<dbReference type="Pfam" id="PF03334">
    <property type="entry name" value="PhaG_MnhG_YufB"/>
    <property type="match status" value="1"/>
</dbReference>
<gene>
    <name evidence="5" type="ORF">JRJ22_10085</name>
</gene>
<reference evidence="5 6" key="1">
    <citation type="submission" date="2021-02" db="EMBL/GenBank/DDBJ databases">
        <title>Paenibacillus tianjinensis sp. nov.</title>
        <authorList>
            <person name="Liu H."/>
        </authorList>
    </citation>
    <scope>NUCLEOTIDE SEQUENCE [LARGE SCALE GENOMIC DNA]</scope>
    <source>
        <strain evidence="5 6">TB2019</strain>
    </source>
</reference>
<evidence type="ECO:0000256" key="1">
    <source>
        <dbReference type="ARBA" id="ARBA00004141"/>
    </source>
</evidence>
<dbReference type="PANTHER" id="PTHR34703:SF1">
    <property type="entry name" value="ANTIPORTER SUBUNIT MNHG2-RELATED"/>
    <property type="match status" value="1"/>
</dbReference>
<feature type="transmembrane region" description="Helical" evidence="4">
    <location>
        <begin position="38"/>
        <end position="58"/>
    </location>
</feature>
<keyword evidence="4" id="KW-1133">Transmembrane helix</keyword>
<feature type="transmembrane region" description="Helical" evidence="4">
    <location>
        <begin position="64"/>
        <end position="83"/>
    </location>
</feature>
<name>A0ABX7LJ14_9BACL</name>
<evidence type="ECO:0000313" key="5">
    <source>
        <dbReference type="EMBL" id="QSF46873.1"/>
    </source>
</evidence>
<keyword evidence="3" id="KW-0813">Transport</keyword>
<dbReference type="InterPro" id="IPR005133">
    <property type="entry name" value="PhaG_MnhG_YufB"/>
</dbReference>
<keyword evidence="4" id="KW-0812">Transmembrane</keyword>
<evidence type="ECO:0000256" key="4">
    <source>
        <dbReference type="SAM" id="Phobius"/>
    </source>
</evidence>
<organism evidence="5 6">
    <name type="scientific">Paenibacillus tianjinensis</name>
    <dbReference type="NCBI Taxonomy" id="2810347"/>
    <lineage>
        <taxon>Bacteria</taxon>
        <taxon>Bacillati</taxon>
        <taxon>Bacillota</taxon>
        <taxon>Bacilli</taxon>
        <taxon>Bacillales</taxon>
        <taxon>Paenibacillaceae</taxon>
        <taxon>Paenibacillus</taxon>
    </lineage>
</organism>
<feature type="transmembrane region" description="Helical" evidence="4">
    <location>
        <begin position="6"/>
        <end position="26"/>
    </location>
</feature>
<dbReference type="Proteomes" id="UP000663452">
    <property type="component" value="Chromosome"/>
</dbReference>
<evidence type="ECO:0000313" key="6">
    <source>
        <dbReference type="Proteomes" id="UP000663452"/>
    </source>
</evidence>
<protein>
    <submittedName>
        <fullName evidence="5">Na+/H+ antiporter subunit G</fullName>
    </submittedName>
</protein>